<evidence type="ECO:0000313" key="3">
    <source>
        <dbReference type="EMBL" id="XBX79834.1"/>
    </source>
</evidence>
<gene>
    <name evidence="3" type="ORF">ABS642_07035</name>
</gene>
<dbReference type="AlphaFoldDB" id="A0AAU7VZM0"/>
<dbReference type="InterPro" id="IPR025983">
    <property type="entry name" value="Cys_rich_CPCC"/>
</dbReference>
<feature type="domain" description="Cysteine-rich CPCC" evidence="2">
    <location>
        <begin position="2"/>
        <end position="75"/>
    </location>
</feature>
<evidence type="ECO:0000256" key="1">
    <source>
        <dbReference type="SAM" id="MobiDB-lite"/>
    </source>
</evidence>
<evidence type="ECO:0000259" key="2">
    <source>
        <dbReference type="Pfam" id="PF14206"/>
    </source>
</evidence>
<protein>
    <submittedName>
        <fullName evidence="3">CPCC family cysteine-rich protein</fullName>
    </submittedName>
</protein>
<accession>A0AAU7VZM0</accession>
<dbReference type="Pfam" id="PF14206">
    <property type="entry name" value="Cys_rich_CPCC"/>
    <property type="match status" value="1"/>
</dbReference>
<feature type="compositionally biased region" description="Polar residues" evidence="1">
    <location>
        <begin position="59"/>
        <end position="69"/>
    </location>
</feature>
<feature type="region of interest" description="Disordered" evidence="1">
    <location>
        <begin position="59"/>
        <end position="80"/>
    </location>
</feature>
<sequence>MYPCACCGYLTLSGPPGSYEICDVCWWEDDAVQLRYPELRGGANHPSLVEAQATFQAHGSSDLQLSSHTRPPRSSDALDSGWRLLDTSRDDYEKEFSATPMPDDFTALYWWRPTYWRR</sequence>
<reference evidence="3" key="1">
    <citation type="submission" date="2024-06" db="EMBL/GenBank/DDBJ databases">
        <title>Draft genome sequence of Microbacterium sp. strain A8/3-1, isolated from Oxytropis tragacanthoides Fisch. ex DC. Root nodules in the Altai region of Russia.</title>
        <authorList>
            <person name="Sazanova A."/>
            <person name="Guro P."/>
            <person name="Kuznetsova I."/>
            <person name="Belimov A."/>
            <person name="Safronova V."/>
        </authorList>
    </citation>
    <scope>NUCLEOTIDE SEQUENCE</scope>
    <source>
        <strain evidence="3">A8/3-1</strain>
    </source>
</reference>
<name>A0AAU7VZM0_9MICO</name>
<organism evidence="3">
    <name type="scientific">Microbacterium sp. A8/3-1</name>
    <dbReference type="NCBI Taxonomy" id="3160749"/>
    <lineage>
        <taxon>Bacteria</taxon>
        <taxon>Bacillati</taxon>
        <taxon>Actinomycetota</taxon>
        <taxon>Actinomycetes</taxon>
        <taxon>Micrococcales</taxon>
        <taxon>Microbacteriaceae</taxon>
        <taxon>Microbacterium</taxon>
    </lineage>
</organism>
<dbReference type="RefSeq" id="WP_350352756.1">
    <property type="nucleotide sequence ID" value="NZ_CP158357.1"/>
</dbReference>
<proteinExistence type="predicted"/>
<dbReference type="EMBL" id="CP158357">
    <property type="protein sequence ID" value="XBX79834.1"/>
    <property type="molecule type" value="Genomic_DNA"/>
</dbReference>